<evidence type="ECO:0000313" key="3">
    <source>
        <dbReference type="Proteomes" id="UP000053144"/>
    </source>
</evidence>
<evidence type="ECO:0000256" key="1">
    <source>
        <dbReference type="SAM" id="Phobius"/>
    </source>
</evidence>
<keyword evidence="1" id="KW-0812">Transmembrane</keyword>
<name>A0A0L9VI33_PHAAN</name>
<reference evidence="3" key="1">
    <citation type="journal article" date="2015" name="Proc. Natl. Acad. Sci. U.S.A.">
        <title>Genome sequencing of adzuki bean (Vigna angularis) provides insight into high starch and low fat accumulation and domestication.</title>
        <authorList>
            <person name="Yang K."/>
            <person name="Tian Z."/>
            <person name="Chen C."/>
            <person name="Luo L."/>
            <person name="Zhao B."/>
            <person name="Wang Z."/>
            <person name="Yu L."/>
            <person name="Li Y."/>
            <person name="Sun Y."/>
            <person name="Li W."/>
            <person name="Chen Y."/>
            <person name="Li Y."/>
            <person name="Zhang Y."/>
            <person name="Ai D."/>
            <person name="Zhao J."/>
            <person name="Shang C."/>
            <person name="Ma Y."/>
            <person name="Wu B."/>
            <person name="Wang M."/>
            <person name="Gao L."/>
            <person name="Sun D."/>
            <person name="Zhang P."/>
            <person name="Guo F."/>
            <person name="Wang W."/>
            <person name="Li Y."/>
            <person name="Wang J."/>
            <person name="Varshney R.K."/>
            <person name="Wang J."/>
            <person name="Ling H.Q."/>
            <person name="Wan P."/>
        </authorList>
    </citation>
    <scope>NUCLEOTIDE SEQUENCE</scope>
    <source>
        <strain evidence="3">cv. Jingnong 6</strain>
    </source>
</reference>
<protein>
    <submittedName>
        <fullName evidence="2">Uncharacterized protein</fullName>
    </submittedName>
</protein>
<dbReference type="Proteomes" id="UP000053144">
    <property type="component" value="Chromosome 10"/>
</dbReference>
<evidence type="ECO:0000313" key="2">
    <source>
        <dbReference type="EMBL" id="KOM54716.1"/>
    </source>
</evidence>
<sequence>MGADYYFPHFHCHGWRRTARYGLVPPLAPQSPLRAFAASLVVCAPTPVWFLSVLVSALSNPWYSVVRPCSSWSPSRRLLLTLDPTTARLPQFDRSVDFRLGRSVTLFFVAWSPDVNRSVFGADRTISFFDEGRGVPTKII</sequence>
<gene>
    <name evidence="2" type="ORF">LR48_Vigan10g060800</name>
</gene>
<organism evidence="2 3">
    <name type="scientific">Phaseolus angularis</name>
    <name type="common">Azuki bean</name>
    <name type="synonym">Vigna angularis</name>
    <dbReference type="NCBI Taxonomy" id="3914"/>
    <lineage>
        <taxon>Eukaryota</taxon>
        <taxon>Viridiplantae</taxon>
        <taxon>Streptophyta</taxon>
        <taxon>Embryophyta</taxon>
        <taxon>Tracheophyta</taxon>
        <taxon>Spermatophyta</taxon>
        <taxon>Magnoliopsida</taxon>
        <taxon>eudicotyledons</taxon>
        <taxon>Gunneridae</taxon>
        <taxon>Pentapetalae</taxon>
        <taxon>rosids</taxon>
        <taxon>fabids</taxon>
        <taxon>Fabales</taxon>
        <taxon>Fabaceae</taxon>
        <taxon>Papilionoideae</taxon>
        <taxon>50 kb inversion clade</taxon>
        <taxon>NPAAA clade</taxon>
        <taxon>indigoferoid/millettioid clade</taxon>
        <taxon>Phaseoleae</taxon>
        <taxon>Vigna</taxon>
    </lineage>
</organism>
<accession>A0A0L9VI33</accession>
<proteinExistence type="predicted"/>
<dbReference type="EMBL" id="CM003380">
    <property type="protein sequence ID" value="KOM54716.1"/>
    <property type="molecule type" value="Genomic_DNA"/>
</dbReference>
<keyword evidence="1" id="KW-1133">Transmembrane helix</keyword>
<keyword evidence="1" id="KW-0472">Membrane</keyword>
<feature type="transmembrane region" description="Helical" evidence="1">
    <location>
        <begin position="35"/>
        <end position="58"/>
    </location>
</feature>
<dbReference type="Gramene" id="KOM54716">
    <property type="protein sequence ID" value="KOM54716"/>
    <property type="gene ID" value="LR48_Vigan10g060800"/>
</dbReference>
<dbReference type="AlphaFoldDB" id="A0A0L9VI33"/>